<keyword evidence="3" id="KW-1185">Reference proteome</keyword>
<feature type="region of interest" description="Disordered" evidence="1">
    <location>
        <begin position="259"/>
        <end position="375"/>
    </location>
</feature>
<feature type="compositionally biased region" description="Basic and acidic residues" evidence="1">
    <location>
        <begin position="365"/>
        <end position="375"/>
    </location>
</feature>
<feature type="compositionally biased region" description="Polar residues" evidence="1">
    <location>
        <begin position="156"/>
        <end position="170"/>
    </location>
</feature>
<reference evidence="2 3" key="1">
    <citation type="journal article" date="2021" name="J. Hered.">
        <title>A chromosome-level genome assembly of the parasitoid wasp, Cotesia glomerata (Hymenoptera: Braconidae).</title>
        <authorList>
            <person name="Pinto B.J."/>
            <person name="Weis J.J."/>
            <person name="Gamble T."/>
            <person name="Ode P.J."/>
            <person name="Paul R."/>
            <person name="Zaspel J.M."/>
        </authorList>
    </citation>
    <scope>NUCLEOTIDE SEQUENCE [LARGE SCALE GENOMIC DNA]</scope>
    <source>
        <strain evidence="2">CgM1</strain>
    </source>
</reference>
<dbReference type="EMBL" id="JAHXZJ010001492">
    <property type="protein sequence ID" value="KAH0552369.1"/>
    <property type="molecule type" value="Genomic_DNA"/>
</dbReference>
<feature type="compositionally biased region" description="Basic residues" evidence="1">
    <location>
        <begin position="201"/>
        <end position="211"/>
    </location>
</feature>
<dbReference type="Proteomes" id="UP000826195">
    <property type="component" value="Unassembled WGS sequence"/>
</dbReference>
<proteinExistence type="predicted"/>
<evidence type="ECO:0000313" key="2">
    <source>
        <dbReference type="EMBL" id="KAH0552369.1"/>
    </source>
</evidence>
<feature type="compositionally biased region" description="Polar residues" evidence="1">
    <location>
        <begin position="259"/>
        <end position="281"/>
    </location>
</feature>
<feature type="compositionally biased region" description="Acidic residues" evidence="1">
    <location>
        <begin position="337"/>
        <end position="352"/>
    </location>
</feature>
<protein>
    <submittedName>
        <fullName evidence="2">Uncharacterized protein</fullName>
    </submittedName>
</protein>
<organism evidence="2 3">
    <name type="scientific">Cotesia glomerata</name>
    <name type="common">Lepidopteran parasitic wasp</name>
    <name type="synonym">Apanteles glomeratus</name>
    <dbReference type="NCBI Taxonomy" id="32391"/>
    <lineage>
        <taxon>Eukaryota</taxon>
        <taxon>Metazoa</taxon>
        <taxon>Ecdysozoa</taxon>
        <taxon>Arthropoda</taxon>
        <taxon>Hexapoda</taxon>
        <taxon>Insecta</taxon>
        <taxon>Pterygota</taxon>
        <taxon>Neoptera</taxon>
        <taxon>Endopterygota</taxon>
        <taxon>Hymenoptera</taxon>
        <taxon>Apocrita</taxon>
        <taxon>Ichneumonoidea</taxon>
        <taxon>Braconidae</taxon>
        <taxon>Microgastrinae</taxon>
        <taxon>Cotesia</taxon>
    </lineage>
</organism>
<name>A0AAV7IKE8_COTGL</name>
<evidence type="ECO:0000256" key="1">
    <source>
        <dbReference type="SAM" id="MobiDB-lite"/>
    </source>
</evidence>
<feature type="compositionally biased region" description="Low complexity" evidence="1">
    <location>
        <begin position="130"/>
        <end position="155"/>
    </location>
</feature>
<feature type="region of interest" description="Disordered" evidence="1">
    <location>
        <begin position="102"/>
        <end position="234"/>
    </location>
</feature>
<gene>
    <name evidence="2" type="ORF">KQX54_009153</name>
</gene>
<dbReference type="AlphaFoldDB" id="A0AAV7IKE8"/>
<feature type="compositionally biased region" description="Basic residues" evidence="1">
    <location>
        <begin position="119"/>
        <end position="129"/>
    </location>
</feature>
<sequence>MMDNISNTIQSLQGRDKESFMAINTSSIIKHFLVYIYKLTFPKYPLPDFLLTRLRVVVFHEYLRAHYPQLMNVYLDRMVSWGDPPVLTMIKKQHLKLNEKHQKLRSQKLHNEKLSSKKLLSRLKKKSAARSRSSSSSSVSSTESTSLTVSETDTSPPSESGLSNKSTPALSSRESSRESTPPLGEIGPSSSKKIKSSTPRPRLKSRSRSSLKSRLTLRPVRRSNDSSSQQHQSEKTDFNITFKCCCEKSISVTFGQKASTNSNGGNTKENVSQLPTVPSKSINKDMKKRNCSAKVSVEKQSVSHRGKNLRLLRQTMSSKQASSDRESEAAGTSEVTDFSEVEDSDEEELSVSDEERCSNKRKKQKIDMCQKKHRV</sequence>
<comment type="caution">
    <text evidence="2">The sequence shown here is derived from an EMBL/GenBank/DDBJ whole genome shotgun (WGS) entry which is preliminary data.</text>
</comment>
<evidence type="ECO:0000313" key="3">
    <source>
        <dbReference type="Proteomes" id="UP000826195"/>
    </source>
</evidence>
<accession>A0AAV7IKE8</accession>